<dbReference type="InterPro" id="IPR036388">
    <property type="entry name" value="WH-like_DNA-bd_sf"/>
</dbReference>
<dbReference type="GO" id="GO:0003700">
    <property type="term" value="F:DNA-binding transcription factor activity"/>
    <property type="evidence" value="ECO:0007669"/>
    <property type="project" value="InterPro"/>
</dbReference>
<feature type="domain" description="HTH marR-type" evidence="4">
    <location>
        <begin position="29"/>
        <end position="162"/>
    </location>
</feature>
<evidence type="ECO:0000259" key="4">
    <source>
        <dbReference type="PROSITE" id="PS50995"/>
    </source>
</evidence>
<dbReference type="Pfam" id="PF01047">
    <property type="entry name" value="MarR"/>
    <property type="match status" value="1"/>
</dbReference>
<sequence length="176" mass="19061">MHDTQHMLEPKHRALLNVAARRGLPSAGGIGLCFQLLSLAGAIDRDCAARLAPRQLSEGKFVLLFLLHEQPDGLSPHELAEGAGVTRATVTGLLDGLERDGFVSRRVGKDDRRKIIVKLSAKGRAEAGKLLQEHTDWIASLFSGLSGPEQARLRELLGKIWLGTDAGRATAQETEQ</sequence>
<dbReference type="AlphaFoldDB" id="A0A6S7DTS0"/>
<dbReference type="RefSeq" id="WP_254595904.1">
    <property type="nucleotide sequence ID" value="NZ_CADILG010000028.1"/>
</dbReference>
<keyword evidence="6" id="KW-1185">Reference proteome</keyword>
<dbReference type="PROSITE" id="PS50995">
    <property type="entry name" value="HTH_MARR_2"/>
    <property type="match status" value="1"/>
</dbReference>
<accession>A0A6S7DTS0</accession>
<evidence type="ECO:0000256" key="2">
    <source>
        <dbReference type="ARBA" id="ARBA00023125"/>
    </source>
</evidence>
<gene>
    <name evidence="5" type="ORF">LMG26858_03686</name>
</gene>
<evidence type="ECO:0000256" key="1">
    <source>
        <dbReference type="ARBA" id="ARBA00023015"/>
    </source>
</evidence>
<dbReference type="EMBL" id="CADILG010000028">
    <property type="protein sequence ID" value="CAB3890128.1"/>
    <property type="molecule type" value="Genomic_DNA"/>
</dbReference>
<dbReference type="PRINTS" id="PR00598">
    <property type="entry name" value="HTHMARR"/>
</dbReference>
<dbReference type="PANTHER" id="PTHR33164">
    <property type="entry name" value="TRANSCRIPTIONAL REGULATOR, MARR FAMILY"/>
    <property type="match status" value="1"/>
</dbReference>
<name>A0A6S7DTS0_9BURK</name>
<evidence type="ECO:0000256" key="3">
    <source>
        <dbReference type="ARBA" id="ARBA00023163"/>
    </source>
</evidence>
<dbReference type="InterPro" id="IPR023187">
    <property type="entry name" value="Tscrpt_reg_MarR-type_CS"/>
</dbReference>
<dbReference type="SMART" id="SM00347">
    <property type="entry name" value="HTH_MARR"/>
    <property type="match status" value="1"/>
</dbReference>
<organism evidence="5 6">
    <name type="scientific">Achromobacter anxifer</name>
    <dbReference type="NCBI Taxonomy" id="1287737"/>
    <lineage>
        <taxon>Bacteria</taxon>
        <taxon>Pseudomonadati</taxon>
        <taxon>Pseudomonadota</taxon>
        <taxon>Betaproteobacteria</taxon>
        <taxon>Burkholderiales</taxon>
        <taxon>Alcaligenaceae</taxon>
        <taxon>Achromobacter</taxon>
    </lineage>
</organism>
<dbReference type="PROSITE" id="PS01117">
    <property type="entry name" value="HTH_MARR_1"/>
    <property type="match status" value="1"/>
</dbReference>
<keyword evidence="3" id="KW-0804">Transcription</keyword>
<dbReference type="InterPro" id="IPR039422">
    <property type="entry name" value="MarR/SlyA-like"/>
</dbReference>
<dbReference type="GO" id="GO:0006950">
    <property type="term" value="P:response to stress"/>
    <property type="evidence" value="ECO:0007669"/>
    <property type="project" value="TreeGrafter"/>
</dbReference>
<dbReference type="InterPro" id="IPR000835">
    <property type="entry name" value="HTH_MarR-typ"/>
</dbReference>
<dbReference type="Proteomes" id="UP000494117">
    <property type="component" value="Unassembled WGS sequence"/>
</dbReference>
<dbReference type="GO" id="GO:0003677">
    <property type="term" value="F:DNA binding"/>
    <property type="evidence" value="ECO:0007669"/>
    <property type="project" value="UniProtKB-KW"/>
</dbReference>
<reference evidence="5 6" key="1">
    <citation type="submission" date="2020-04" db="EMBL/GenBank/DDBJ databases">
        <authorList>
            <person name="De Canck E."/>
        </authorList>
    </citation>
    <scope>NUCLEOTIDE SEQUENCE [LARGE SCALE GENOMIC DNA]</scope>
    <source>
        <strain evidence="5 6">LMG 26858</strain>
    </source>
</reference>
<dbReference type="Gene3D" id="1.10.10.10">
    <property type="entry name" value="Winged helix-like DNA-binding domain superfamily/Winged helix DNA-binding domain"/>
    <property type="match status" value="1"/>
</dbReference>
<dbReference type="InterPro" id="IPR036390">
    <property type="entry name" value="WH_DNA-bd_sf"/>
</dbReference>
<proteinExistence type="predicted"/>
<dbReference type="PANTHER" id="PTHR33164:SF43">
    <property type="entry name" value="HTH-TYPE TRANSCRIPTIONAL REPRESSOR YETL"/>
    <property type="match status" value="1"/>
</dbReference>
<protein>
    <recommendedName>
        <fullName evidence="4">HTH marR-type domain-containing protein</fullName>
    </recommendedName>
</protein>
<keyword evidence="1" id="KW-0805">Transcription regulation</keyword>
<evidence type="ECO:0000313" key="5">
    <source>
        <dbReference type="EMBL" id="CAB3890128.1"/>
    </source>
</evidence>
<evidence type="ECO:0000313" key="6">
    <source>
        <dbReference type="Proteomes" id="UP000494117"/>
    </source>
</evidence>
<keyword evidence="2" id="KW-0238">DNA-binding</keyword>
<dbReference type="SUPFAM" id="SSF46785">
    <property type="entry name" value="Winged helix' DNA-binding domain"/>
    <property type="match status" value="1"/>
</dbReference>